<dbReference type="InterPro" id="IPR028082">
    <property type="entry name" value="Peripla_BP_I"/>
</dbReference>
<dbReference type="SMART" id="SM00354">
    <property type="entry name" value="HTH_LACI"/>
    <property type="match status" value="1"/>
</dbReference>
<dbReference type="AlphaFoldDB" id="A0A212KGV1"/>
<dbReference type="Pfam" id="PF00356">
    <property type="entry name" value="LacI"/>
    <property type="match status" value="1"/>
</dbReference>
<evidence type="ECO:0000256" key="2">
    <source>
        <dbReference type="ARBA" id="ARBA00023125"/>
    </source>
</evidence>
<dbReference type="CDD" id="cd01392">
    <property type="entry name" value="HTH_LacI"/>
    <property type="match status" value="1"/>
</dbReference>
<dbReference type="PANTHER" id="PTHR30146:SF109">
    <property type="entry name" value="HTH-TYPE TRANSCRIPTIONAL REGULATOR GALS"/>
    <property type="match status" value="1"/>
</dbReference>
<keyword evidence="3" id="KW-0804">Transcription</keyword>
<dbReference type="GO" id="GO:0003700">
    <property type="term" value="F:DNA-binding transcription factor activity"/>
    <property type="evidence" value="ECO:0007669"/>
    <property type="project" value="TreeGrafter"/>
</dbReference>
<accession>A0A212KGV1</accession>
<dbReference type="InterPro" id="IPR010982">
    <property type="entry name" value="Lambda_DNA-bd_dom_sf"/>
</dbReference>
<dbReference type="Pfam" id="PF13377">
    <property type="entry name" value="Peripla_BP_3"/>
    <property type="match status" value="1"/>
</dbReference>
<dbReference type="PANTHER" id="PTHR30146">
    <property type="entry name" value="LACI-RELATED TRANSCRIPTIONAL REPRESSOR"/>
    <property type="match status" value="1"/>
</dbReference>
<evidence type="ECO:0000313" key="5">
    <source>
        <dbReference type="EMBL" id="SBW10940.1"/>
    </source>
</evidence>
<dbReference type="InterPro" id="IPR046335">
    <property type="entry name" value="LacI/GalR-like_sensor"/>
</dbReference>
<dbReference type="Gene3D" id="3.40.50.2300">
    <property type="match status" value="2"/>
</dbReference>
<dbReference type="EMBL" id="FLUN01000001">
    <property type="protein sequence ID" value="SBW10940.1"/>
    <property type="molecule type" value="Genomic_DNA"/>
</dbReference>
<protein>
    <submittedName>
        <fullName evidence="5">HTH-type transcriptional regulator MalR</fullName>
    </submittedName>
</protein>
<dbReference type="PROSITE" id="PS50932">
    <property type="entry name" value="HTH_LACI_2"/>
    <property type="match status" value="1"/>
</dbReference>
<organism evidence="5">
    <name type="scientific">uncultured Eubacteriales bacterium</name>
    <dbReference type="NCBI Taxonomy" id="172733"/>
    <lineage>
        <taxon>Bacteria</taxon>
        <taxon>Bacillati</taxon>
        <taxon>Bacillota</taxon>
        <taxon>Clostridia</taxon>
        <taxon>Eubacteriales</taxon>
        <taxon>environmental samples</taxon>
    </lineage>
</organism>
<feature type="domain" description="HTH lacI-type" evidence="4">
    <location>
        <begin position="1"/>
        <end position="55"/>
    </location>
</feature>
<evidence type="ECO:0000259" key="4">
    <source>
        <dbReference type="PROSITE" id="PS50932"/>
    </source>
</evidence>
<dbReference type="SUPFAM" id="SSF47413">
    <property type="entry name" value="lambda repressor-like DNA-binding domains"/>
    <property type="match status" value="1"/>
</dbReference>
<proteinExistence type="predicted"/>
<dbReference type="SUPFAM" id="SSF53822">
    <property type="entry name" value="Periplasmic binding protein-like I"/>
    <property type="match status" value="1"/>
</dbReference>
<reference evidence="5" key="1">
    <citation type="submission" date="2016-04" db="EMBL/GenBank/DDBJ databases">
        <authorList>
            <person name="Evans L.H."/>
            <person name="Alamgir A."/>
            <person name="Owens N."/>
            <person name="Weber N.D."/>
            <person name="Virtaneva K."/>
            <person name="Barbian K."/>
            <person name="Babar A."/>
            <person name="Rosenke K."/>
        </authorList>
    </citation>
    <scope>NUCLEOTIDE SEQUENCE</scope>
    <source>
        <strain evidence="5">86</strain>
    </source>
</reference>
<dbReference type="CDD" id="cd06267">
    <property type="entry name" value="PBP1_LacI_sugar_binding-like"/>
    <property type="match status" value="1"/>
</dbReference>
<dbReference type="InterPro" id="IPR000843">
    <property type="entry name" value="HTH_LacI"/>
</dbReference>
<keyword evidence="1" id="KW-0805">Transcription regulation</keyword>
<keyword evidence="2" id="KW-0238">DNA-binding</keyword>
<dbReference type="GO" id="GO:0000976">
    <property type="term" value="F:transcription cis-regulatory region binding"/>
    <property type="evidence" value="ECO:0007669"/>
    <property type="project" value="TreeGrafter"/>
</dbReference>
<sequence>MTIKDIARLSGYAVGTVSRALNGSPNVSPEAREKIMAVVEEHHFRLNNNAKHLKQQSASGIAVVVKGTQNMLFATLVERIQELTRAKGYACLIYYIDEDDDELEQAMQVSRDRKPLGIVFLGSNQSYFREHFPLIDQPCVLVSNSAAELDFSNLSSVCTDDESAAATAVDSLLDLGHTQIAILGGRMCSSDAASARYQGCLRSFETHGVPFDEARQHEMARFTMKGGYAAMERLLDKMKSLTAVFCMSDVQAVGAIRALHDRGLRVPEDISVVGFDGIELGSYLTPKLTTVEQDTLRMADRAMEVLFERIAGDAPAVHEFTPFTLRVGESARRL</sequence>
<name>A0A212KGV1_9FIRM</name>
<evidence type="ECO:0000256" key="3">
    <source>
        <dbReference type="ARBA" id="ARBA00023163"/>
    </source>
</evidence>
<evidence type="ECO:0000256" key="1">
    <source>
        <dbReference type="ARBA" id="ARBA00023015"/>
    </source>
</evidence>
<gene>
    <name evidence="5" type="ORF">KL86CLO1_13108</name>
</gene>
<dbReference type="Gene3D" id="1.10.260.40">
    <property type="entry name" value="lambda repressor-like DNA-binding domains"/>
    <property type="match status" value="1"/>
</dbReference>